<feature type="transmembrane region" description="Helical" evidence="2">
    <location>
        <begin position="337"/>
        <end position="363"/>
    </location>
</feature>
<evidence type="ECO:0000256" key="2">
    <source>
        <dbReference type="SAM" id="Phobius"/>
    </source>
</evidence>
<sequence>MQKVSPSSPGTPPPSSPLPPTPGELDLILSSLVADTEHHFDACARACRGVDDVDALEARLAESGLAGTDAMKAVLGEVLGRRREQIQKKLTKKMKTERRLLEKRAVVGVGDDREVLEGVVDAAELDDKRRRKRELGVDVDNWMDWTVGVWRSLVLTSLCMSKMLGITALLATVGFANVMMTEKIVGGGPRELNITETGDTGLADGTSLEQGNGDVALALMVMSFGGALGTYWTVQLFLGIRQMRSYLVLPFVPVATLAGVAFYYEYGGDHIDGRLLGVLVTITAALLGGAMGFTIFNERNHLENNPFLLWRASQRARHTLEHGDELKGDTTKEKVKGAAVLVIPNLVMYGAILLLVIGIFGLFQVYDGVWWKVFVTGLALAIKIVGNKILIGLLGDLKMYISDGQLYGYEYSTATIVRVLQLSFPDEQTAMLIGLASAVVEVGTRIFFYMLFLKAGLANPRMTADEKIKYAKRGKHRVQDASNDMVVEYMSSIMAGLFMVYLSPTGAFTFVSASSISSNTIIKLCVLQIIPELFLDFYVTFMEIFGGLKEMHVSYWNLSTGADESSKKWSDRIGDVPKATVFKIFITWAYTSLVIIVCLK</sequence>
<evidence type="ECO:0000313" key="3">
    <source>
        <dbReference type="EMBL" id="GMI58565.1"/>
    </source>
</evidence>
<feature type="transmembrane region" description="Helical" evidence="2">
    <location>
        <begin position="215"/>
        <end position="234"/>
    </location>
</feature>
<feature type="transmembrane region" description="Helical" evidence="2">
    <location>
        <begin position="276"/>
        <end position="296"/>
    </location>
</feature>
<evidence type="ECO:0000256" key="1">
    <source>
        <dbReference type="SAM" id="MobiDB-lite"/>
    </source>
</evidence>
<feature type="region of interest" description="Disordered" evidence="1">
    <location>
        <begin position="1"/>
        <end position="23"/>
    </location>
</feature>
<gene>
    <name evidence="3" type="ORF">TeGR_g11701</name>
</gene>
<feature type="transmembrane region" description="Helical" evidence="2">
    <location>
        <begin position="525"/>
        <end position="548"/>
    </location>
</feature>
<feature type="transmembrane region" description="Helical" evidence="2">
    <location>
        <begin position="430"/>
        <end position="452"/>
    </location>
</feature>
<organism evidence="3 4">
    <name type="scientific">Tetraparma gracilis</name>
    <dbReference type="NCBI Taxonomy" id="2962635"/>
    <lineage>
        <taxon>Eukaryota</taxon>
        <taxon>Sar</taxon>
        <taxon>Stramenopiles</taxon>
        <taxon>Ochrophyta</taxon>
        <taxon>Bolidophyceae</taxon>
        <taxon>Parmales</taxon>
        <taxon>Triparmaceae</taxon>
        <taxon>Tetraparma</taxon>
    </lineage>
</organism>
<name>A0ABQ6ND67_9STRA</name>
<feature type="transmembrane region" description="Helical" evidence="2">
    <location>
        <begin position="369"/>
        <end position="391"/>
    </location>
</feature>
<comment type="caution">
    <text evidence="3">The sequence shown here is derived from an EMBL/GenBank/DDBJ whole genome shotgun (WGS) entry which is preliminary data.</text>
</comment>
<proteinExistence type="predicted"/>
<keyword evidence="2" id="KW-0812">Transmembrane</keyword>
<dbReference type="Proteomes" id="UP001165060">
    <property type="component" value="Unassembled WGS sequence"/>
</dbReference>
<keyword evidence="4" id="KW-1185">Reference proteome</keyword>
<protein>
    <submittedName>
        <fullName evidence="3">Uncharacterized protein</fullName>
    </submittedName>
</protein>
<evidence type="ECO:0000313" key="4">
    <source>
        <dbReference type="Proteomes" id="UP001165060"/>
    </source>
</evidence>
<feature type="transmembrane region" description="Helical" evidence="2">
    <location>
        <begin position="153"/>
        <end position="176"/>
    </location>
</feature>
<feature type="transmembrane region" description="Helical" evidence="2">
    <location>
        <begin position="580"/>
        <end position="599"/>
    </location>
</feature>
<keyword evidence="2" id="KW-1133">Transmembrane helix</keyword>
<feature type="compositionally biased region" description="Pro residues" evidence="1">
    <location>
        <begin position="9"/>
        <end position="22"/>
    </location>
</feature>
<dbReference type="EMBL" id="BRYB01006476">
    <property type="protein sequence ID" value="GMI58565.1"/>
    <property type="molecule type" value="Genomic_DNA"/>
</dbReference>
<keyword evidence="2" id="KW-0472">Membrane</keyword>
<feature type="transmembrane region" description="Helical" evidence="2">
    <location>
        <begin position="246"/>
        <end position="264"/>
    </location>
</feature>
<reference evidence="3 4" key="1">
    <citation type="journal article" date="2023" name="Commun. Biol.">
        <title>Genome analysis of Parmales, the sister group of diatoms, reveals the evolutionary specialization of diatoms from phago-mixotrophs to photoautotrophs.</title>
        <authorList>
            <person name="Ban H."/>
            <person name="Sato S."/>
            <person name="Yoshikawa S."/>
            <person name="Yamada K."/>
            <person name="Nakamura Y."/>
            <person name="Ichinomiya M."/>
            <person name="Sato N."/>
            <person name="Blanc-Mathieu R."/>
            <person name="Endo H."/>
            <person name="Kuwata A."/>
            <person name="Ogata H."/>
        </authorList>
    </citation>
    <scope>NUCLEOTIDE SEQUENCE [LARGE SCALE GENOMIC DNA]</scope>
</reference>
<feature type="transmembrane region" description="Helical" evidence="2">
    <location>
        <begin position="493"/>
        <end position="513"/>
    </location>
</feature>
<accession>A0ABQ6ND67</accession>